<accession>A0A969PNA6</accession>
<dbReference type="RefSeq" id="WP_168004832.1">
    <property type="nucleotide sequence ID" value="NZ_JAATHJ010000003.1"/>
</dbReference>
<dbReference type="PROSITE" id="PS51350">
    <property type="entry name" value="PTS_HPR_DOM"/>
    <property type="match status" value="1"/>
</dbReference>
<gene>
    <name evidence="2" type="ORF">HCN83_02920</name>
</gene>
<dbReference type="Gene3D" id="3.30.1340.10">
    <property type="entry name" value="HPr-like"/>
    <property type="match status" value="1"/>
</dbReference>
<dbReference type="SUPFAM" id="SSF55594">
    <property type="entry name" value="HPr-like"/>
    <property type="match status" value="1"/>
</dbReference>
<name>A0A969PNA6_9BACI</name>
<evidence type="ECO:0000259" key="1">
    <source>
        <dbReference type="PROSITE" id="PS51350"/>
    </source>
</evidence>
<comment type="caution">
    <text evidence="2">The sequence shown here is derived from an EMBL/GenBank/DDBJ whole genome shotgun (WGS) entry which is preliminary data.</text>
</comment>
<protein>
    <submittedName>
        <fullName evidence="2">HPr family phosphocarrier protein</fullName>
    </submittedName>
</protein>
<proteinExistence type="predicted"/>
<sequence>MKLTVKKPVFGETASTFVNRLGEYEDTVLIRKDHWVIDAKSLLGVLAVSLQPGDEIELDFSGEPDQQAVQQFKDQGIFE</sequence>
<dbReference type="Pfam" id="PF00381">
    <property type="entry name" value="PTS-HPr"/>
    <property type="match status" value="1"/>
</dbReference>
<dbReference type="AlphaFoldDB" id="A0A969PNA6"/>
<organism evidence="2 3">
    <name type="scientific">Alkalicoccus luteus</name>
    <dbReference type="NCBI Taxonomy" id="1237094"/>
    <lineage>
        <taxon>Bacteria</taxon>
        <taxon>Bacillati</taxon>
        <taxon>Bacillota</taxon>
        <taxon>Bacilli</taxon>
        <taxon>Bacillales</taxon>
        <taxon>Bacillaceae</taxon>
        <taxon>Alkalicoccus</taxon>
    </lineage>
</organism>
<dbReference type="EMBL" id="JAATHJ010000003">
    <property type="protein sequence ID" value="NJP36540.1"/>
    <property type="molecule type" value="Genomic_DNA"/>
</dbReference>
<keyword evidence="3" id="KW-1185">Reference proteome</keyword>
<dbReference type="Proteomes" id="UP000752012">
    <property type="component" value="Unassembled WGS sequence"/>
</dbReference>
<dbReference type="InterPro" id="IPR000032">
    <property type="entry name" value="HPr-like"/>
</dbReference>
<reference evidence="2 3" key="1">
    <citation type="submission" date="2020-03" db="EMBL/GenBank/DDBJ databases">
        <title>Assessment of the enzymatic potential of alkaline-tolerant lipase obtained from Bacillus luteus H11 (technogenic soil) for the bioremediation of saline soils contaminated with petroleum substances.</title>
        <authorList>
            <person name="Kalwasinska A."/>
        </authorList>
    </citation>
    <scope>NUCLEOTIDE SEQUENCE [LARGE SCALE GENOMIC DNA]</scope>
    <source>
        <strain evidence="2 3">H11</strain>
    </source>
</reference>
<dbReference type="InterPro" id="IPR035895">
    <property type="entry name" value="HPr-like_sf"/>
</dbReference>
<feature type="domain" description="HPr" evidence="1">
    <location>
        <begin position="1"/>
        <end position="79"/>
    </location>
</feature>
<evidence type="ECO:0000313" key="3">
    <source>
        <dbReference type="Proteomes" id="UP000752012"/>
    </source>
</evidence>
<evidence type="ECO:0000313" key="2">
    <source>
        <dbReference type="EMBL" id="NJP36540.1"/>
    </source>
</evidence>